<evidence type="ECO:0000256" key="4">
    <source>
        <dbReference type="SAM" id="MobiDB-lite"/>
    </source>
</evidence>
<feature type="domain" description="NAA35-like N-terminal" evidence="5">
    <location>
        <begin position="53"/>
        <end position="214"/>
    </location>
</feature>
<dbReference type="Proteomes" id="UP001172102">
    <property type="component" value="Unassembled WGS sequence"/>
</dbReference>
<keyword evidence="8" id="KW-1185">Reference proteome</keyword>
<comment type="similarity">
    <text evidence="2">Belongs to the MAK10 family.</text>
</comment>
<evidence type="ECO:0000256" key="2">
    <source>
        <dbReference type="ARBA" id="ARBA00006289"/>
    </source>
</evidence>
<dbReference type="Pfam" id="PF25789">
    <property type="entry name" value="TPR_NAA35"/>
    <property type="match status" value="1"/>
</dbReference>
<dbReference type="PANTHER" id="PTHR21373:SF0">
    <property type="entry name" value="N-ALPHA-ACETYLTRANSFERASE 35, NATC AUXILIARY SUBUNIT"/>
    <property type="match status" value="1"/>
</dbReference>
<comment type="subcellular location">
    <subcellularLocation>
        <location evidence="1">Cytoplasm</location>
    </subcellularLocation>
</comment>
<organism evidence="7 8">
    <name type="scientific">Lasiosphaeris hirsuta</name>
    <dbReference type="NCBI Taxonomy" id="260670"/>
    <lineage>
        <taxon>Eukaryota</taxon>
        <taxon>Fungi</taxon>
        <taxon>Dikarya</taxon>
        <taxon>Ascomycota</taxon>
        <taxon>Pezizomycotina</taxon>
        <taxon>Sordariomycetes</taxon>
        <taxon>Sordariomycetidae</taxon>
        <taxon>Sordariales</taxon>
        <taxon>Lasiosphaeriaceae</taxon>
        <taxon>Lasiosphaeris</taxon>
    </lineage>
</organism>
<evidence type="ECO:0000313" key="8">
    <source>
        <dbReference type="Proteomes" id="UP001172102"/>
    </source>
</evidence>
<feature type="region of interest" description="Disordered" evidence="4">
    <location>
        <begin position="1"/>
        <end position="28"/>
    </location>
</feature>
<proteinExistence type="inferred from homology"/>
<name>A0AA39ZWE5_9PEZI</name>
<dbReference type="EMBL" id="JAUKUA010000007">
    <property type="protein sequence ID" value="KAK0704770.1"/>
    <property type="molecule type" value="Genomic_DNA"/>
</dbReference>
<dbReference type="Pfam" id="PF04112">
    <property type="entry name" value="Mak10"/>
    <property type="match status" value="1"/>
</dbReference>
<dbReference type="InterPro" id="IPR057982">
    <property type="entry name" value="TPR_NAA35"/>
</dbReference>
<feature type="compositionally biased region" description="Polar residues" evidence="4">
    <location>
        <begin position="1"/>
        <end position="19"/>
    </location>
</feature>
<accession>A0AA39ZWE5</accession>
<protein>
    <submittedName>
        <fullName evidence="7">Mak10 subunit, NatC N-terminal acetyltransferase-domain-containing protein</fullName>
    </submittedName>
</protein>
<evidence type="ECO:0000259" key="5">
    <source>
        <dbReference type="Pfam" id="PF04112"/>
    </source>
</evidence>
<evidence type="ECO:0000256" key="3">
    <source>
        <dbReference type="ARBA" id="ARBA00022490"/>
    </source>
</evidence>
<feature type="domain" description="NAA35-like TPR repeats" evidence="6">
    <location>
        <begin position="332"/>
        <end position="688"/>
    </location>
</feature>
<dbReference type="GO" id="GO:0031417">
    <property type="term" value="C:NatC complex"/>
    <property type="evidence" value="ECO:0007669"/>
    <property type="project" value="InterPro"/>
</dbReference>
<dbReference type="PANTHER" id="PTHR21373">
    <property type="entry name" value="GLUCOSE REPRESSIBLE PROTEIN MAK10"/>
    <property type="match status" value="1"/>
</dbReference>
<evidence type="ECO:0000259" key="6">
    <source>
        <dbReference type="Pfam" id="PF25789"/>
    </source>
</evidence>
<dbReference type="AlphaFoldDB" id="A0AA39ZWE5"/>
<gene>
    <name evidence="7" type="ORF">B0H67DRAFT_497127</name>
</gene>
<dbReference type="InterPro" id="IPR057983">
    <property type="entry name" value="NAA35-like_N"/>
</dbReference>
<sequence>MSQTNPSQDIIGQPSNRSSSDLDDPAPPMISNDGVVAIDITQKFLSAAATLEPGDLIKDGYFTLFEAVGALEIMDPKMDSGCLAPGESLDEDYDVTRPLSPSEVLGIIDQLLCLELAWNLGYPLSQTLLTNVYIEAMLMPSPVTIGEADFIRNRKHEPRDPMFAVLRAYCLGLLKCCFYVNERIKFEHYYEEEDFVTNTYHRSLLDDIDREEIREEIMAARRLLHSLRQDISGEMADALGFRLELRAAFLRAIELSDLRSNPESLSLPWSQMKAVWDTINKSRHLGTPVPEAFSTKIQRKLASTMPPRPIVQPSFEETYEQFKKLFADGIDVLKVLNYVDSQSLLNFVLTFQAQKPQPLVYIRTLLQSFLFKDMIVLGHLSIRQVVDDDLAIVVLPASRLLDPANDIVEAIHDPRFAIAHQMEQFRLRAAQSYLDIFRAFCQNRCRVRRTLCHSIQDWETVQVDAEEIDTLLQHQLEEKPMPYQTPLTSTPTSSGSEPLAYALPLSSWAYLYKLRLMEWIVQLGFELETYQPDELAGMYWYLSHLAKTRAQHVERIKVFTVQCMNEQRTNSTLTAAGEAQFTRSLEYLRVTILDAAVTWELADSLCCLYTVLQRLRLVVAPPRPYSTDELRYDIRMKPFAAIGLPELPSFDSFSRATAQPESATADLLEYAGRAVAGARKGYEVLAKLNEGDAFTAHSHARWLAGTKNCLKSVIAVNIAISTVRKVMGGLGRGEGDAEAGARLKTEVPRPDKCYHDWWIVPKVSEKK</sequence>
<evidence type="ECO:0000313" key="7">
    <source>
        <dbReference type="EMBL" id="KAK0704770.1"/>
    </source>
</evidence>
<evidence type="ECO:0000256" key="1">
    <source>
        <dbReference type="ARBA" id="ARBA00004496"/>
    </source>
</evidence>
<comment type="caution">
    <text evidence="7">The sequence shown here is derived from an EMBL/GenBank/DDBJ whole genome shotgun (WGS) entry which is preliminary data.</text>
</comment>
<dbReference type="InterPro" id="IPR007244">
    <property type="entry name" value="Naa35_N"/>
</dbReference>
<keyword evidence="3" id="KW-0963">Cytoplasm</keyword>
<reference evidence="7" key="1">
    <citation type="submission" date="2023-06" db="EMBL/GenBank/DDBJ databases">
        <title>Genome-scale phylogeny and comparative genomics of the fungal order Sordariales.</title>
        <authorList>
            <consortium name="Lawrence Berkeley National Laboratory"/>
            <person name="Hensen N."/>
            <person name="Bonometti L."/>
            <person name="Westerberg I."/>
            <person name="Brannstrom I.O."/>
            <person name="Guillou S."/>
            <person name="Cros-Aarteil S."/>
            <person name="Calhoun S."/>
            <person name="Haridas S."/>
            <person name="Kuo A."/>
            <person name="Mondo S."/>
            <person name="Pangilinan J."/>
            <person name="Riley R."/>
            <person name="Labutti K."/>
            <person name="Andreopoulos B."/>
            <person name="Lipzen A."/>
            <person name="Chen C."/>
            <person name="Yanf M."/>
            <person name="Daum C."/>
            <person name="Ng V."/>
            <person name="Clum A."/>
            <person name="Steindorff A."/>
            <person name="Ohm R."/>
            <person name="Martin F."/>
            <person name="Silar P."/>
            <person name="Natvig D."/>
            <person name="Lalanne C."/>
            <person name="Gautier V."/>
            <person name="Ament-Velasquez S.L."/>
            <person name="Kruys A."/>
            <person name="Hutchinson M.I."/>
            <person name="Powell A.J."/>
            <person name="Barry K."/>
            <person name="Miller A.N."/>
            <person name="Grigoriev I.V."/>
            <person name="Debuchy R."/>
            <person name="Gladieux P."/>
            <person name="Thoren M.H."/>
            <person name="Johannesson H."/>
        </authorList>
    </citation>
    <scope>NUCLEOTIDE SEQUENCE</scope>
    <source>
        <strain evidence="7">SMH4607-1</strain>
    </source>
</reference>